<evidence type="ECO:0000256" key="1">
    <source>
        <dbReference type="SAM" id="SignalP"/>
    </source>
</evidence>
<accession>A0ABS3YY16</accession>
<evidence type="ECO:0000313" key="2">
    <source>
        <dbReference type="EMBL" id="MBO9202046.1"/>
    </source>
</evidence>
<name>A0ABS3YY16_9BACT</name>
<proteinExistence type="predicted"/>
<dbReference type="RefSeq" id="WP_209140098.1">
    <property type="nucleotide sequence ID" value="NZ_JAGHKO010000004.1"/>
</dbReference>
<organism evidence="2 3">
    <name type="scientific">Niastella soli</name>
    <dbReference type="NCBI Taxonomy" id="2821487"/>
    <lineage>
        <taxon>Bacteria</taxon>
        <taxon>Pseudomonadati</taxon>
        <taxon>Bacteroidota</taxon>
        <taxon>Chitinophagia</taxon>
        <taxon>Chitinophagales</taxon>
        <taxon>Chitinophagaceae</taxon>
        <taxon>Niastella</taxon>
    </lineage>
</organism>
<dbReference type="SUPFAM" id="SSF81901">
    <property type="entry name" value="HCP-like"/>
    <property type="match status" value="1"/>
</dbReference>
<sequence>MRIFLQIFTALIFMSCAKAQPDTIYEALIARASLFHLQKDYKSAIACFEKAFSRHQPNALNAYKAAGVNSLDSNMDKGFYYINLSLKLGWTEADQLAFDPYFEYLRTVSPEKWKKVEENAFSSEKKYEEKLALPSLRKTINRMALTDQRLRYAQVQAGSKEERQRISHDIHVADSINRAEVKAIFRQYGWPKISEIGRDGQNNFWLIVQHADDDLALQQAALSAMQKLRKTGEVNLENYAFLYDRVQCNLNYRQLYGTQVNWTAHGKATGFRSIAGEDGVDERRNSMGMLPLRLYALTYGFDYKNISVAASKKRDSVVRQNTCNLIDSATYFYRRKDFEKMYDCYDQASMIPGGMNNIENFRAAILFSRVAAQTKNSRFKSMALDFLNLLYLRHALSKNKLKAQPAFSILYKEPRWESIYSRL</sequence>
<dbReference type="EMBL" id="JAGHKO010000004">
    <property type="protein sequence ID" value="MBO9202046.1"/>
    <property type="molecule type" value="Genomic_DNA"/>
</dbReference>
<keyword evidence="3" id="KW-1185">Reference proteome</keyword>
<evidence type="ECO:0000313" key="3">
    <source>
        <dbReference type="Proteomes" id="UP000677244"/>
    </source>
</evidence>
<feature type="signal peptide" evidence="1">
    <location>
        <begin position="1"/>
        <end position="19"/>
    </location>
</feature>
<dbReference type="Proteomes" id="UP000677244">
    <property type="component" value="Unassembled WGS sequence"/>
</dbReference>
<gene>
    <name evidence="2" type="ORF">J7I42_17310</name>
</gene>
<feature type="chain" id="PRO_5046031673" description="Tetratricopeptide repeat protein" evidence="1">
    <location>
        <begin position="20"/>
        <end position="423"/>
    </location>
</feature>
<reference evidence="2 3" key="1">
    <citation type="submission" date="2021-03" db="EMBL/GenBank/DDBJ databases">
        <title>Assistant Professor.</title>
        <authorList>
            <person name="Huq M.A."/>
        </authorList>
    </citation>
    <scope>NUCLEOTIDE SEQUENCE [LARGE SCALE GENOMIC DNA]</scope>
    <source>
        <strain evidence="2 3">MAH-29</strain>
    </source>
</reference>
<keyword evidence="1" id="KW-0732">Signal</keyword>
<dbReference type="Gene3D" id="1.25.40.10">
    <property type="entry name" value="Tetratricopeptide repeat domain"/>
    <property type="match status" value="1"/>
</dbReference>
<evidence type="ECO:0008006" key="4">
    <source>
        <dbReference type="Google" id="ProtNLM"/>
    </source>
</evidence>
<protein>
    <recommendedName>
        <fullName evidence="4">Tetratricopeptide repeat protein</fullName>
    </recommendedName>
</protein>
<dbReference type="Pfam" id="PF20329">
    <property type="entry name" value="DUF6624"/>
    <property type="match status" value="1"/>
</dbReference>
<comment type="caution">
    <text evidence="2">The sequence shown here is derived from an EMBL/GenBank/DDBJ whole genome shotgun (WGS) entry which is preliminary data.</text>
</comment>
<dbReference type="InterPro" id="IPR011990">
    <property type="entry name" value="TPR-like_helical_dom_sf"/>
</dbReference>
<dbReference type="PROSITE" id="PS51257">
    <property type="entry name" value="PROKAR_LIPOPROTEIN"/>
    <property type="match status" value="1"/>
</dbReference>
<dbReference type="InterPro" id="IPR046732">
    <property type="entry name" value="DUF6624"/>
</dbReference>